<organism evidence="2 3">
    <name type="scientific">Marilutibacter spongiae</name>
    <dbReference type="NCBI Taxonomy" id="2025720"/>
    <lineage>
        <taxon>Bacteria</taxon>
        <taxon>Pseudomonadati</taxon>
        <taxon>Pseudomonadota</taxon>
        <taxon>Gammaproteobacteria</taxon>
        <taxon>Lysobacterales</taxon>
        <taxon>Lysobacteraceae</taxon>
        <taxon>Marilutibacter</taxon>
    </lineage>
</organism>
<sequence length="74" mass="8478">MSPAELDVWREFFRLYPFDDHHRYHRPAALASASMGGDFQKKLDFLSPPVFGDQYSEADIATMRALGFDPSTRP</sequence>
<name>A0A7W3TLA7_9GAMM</name>
<protein>
    <recommendedName>
        <fullName evidence="1">Minor tail T domain-containing protein</fullName>
    </recommendedName>
</protein>
<dbReference type="RefSeq" id="WP_182686375.1">
    <property type="nucleotide sequence ID" value="NZ_JACHTF010000006.1"/>
</dbReference>
<dbReference type="Proteomes" id="UP000523196">
    <property type="component" value="Unassembled WGS sequence"/>
</dbReference>
<feature type="domain" description="Minor tail T" evidence="1">
    <location>
        <begin position="2"/>
        <end position="58"/>
    </location>
</feature>
<accession>A0A7W3TLA7</accession>
<keyword evidence="3" id="KW-1185">Reference proteome</keyword>
<dbReference type="AlphaFoldDB" id="A0A7W3TLA7"/>
<dbReference type="InterPro" id="IPR009350">
    <property type="entry name" value="Phage_tail_T"/>
</dbReference>
<proteinExistence type="predicted"/>
<evidence type="ECO:0000313" key="3">
    <source>
        <dbReference type="Proteomes" id="UP000523196"/>
    </source>
</evidence>
<gene>
    <name evidence="2" type="ORF">H4F98_07555</name>
</gene>
<evidence type="ECO:0000313" key="2">
    <source>
        <dbReference type="EMBL" id="MBB1060430.1"/>
    </source>
</evidence>
<reference evidence="2 3" key="1">
    <citation type="submission" date="2020-08" db="EMBL/GenBank/DDBJ databases">
        <authorList>
            <person name="Xu S."/>
            <person name="Li A."/>
        </authorList>
    </citation>
    <scope>NUCLEOTIDE SEQUENCE [LARGE SCALE GENOMIC DNA]</scope>
    <source>
        <strain evidence="2 3">119BY6-57</strain>
    </source>
</reference>
<evidence type="ECO:0000259" key="1">
    <source>
        <dbReference type="Pfam" id="PF06223"/>
    </source>
</evidence>
<comment type="caution">
    <text evidence="2">The sequence shown here is derived from an EMBL/GenBank/DDBJ whole genome shotgun (WGS) entry which is preliminary data.</text>
</comment>
<dbReference type="Pfam" id="PF06223">
    <property type="entry name" value="Phage_tail_T"/>
    <property type="match status" value="1"/>
</dbReference>
<dbReference type="EMBL" id="JACHTF010000006">
    <property type="protein sequence ID" value="MBB1060430.1"/>
    <property type="molecule type" value="Genomic_DNA"/>
</dbReference>